<name>A0A1L9TXI1_9EURO</name>
<feature type="compositionally biased region" description="Polar residues" evidence="1">
    <location>
        <begin position="205"/>
        <end position="222"/>
    </location>
</feature>
<feature type="compositionally biased region" description="Basic and acidic residues" evidence="1">
    <location>
        <begin position="326"/>
        <end position="335"/>
    </location>
</feature>
<feature type="compositionally biased region" description="Basic and acidic residues" evidence="1">
    <location>
        <begin position="413"/>
        <end position="424"/>
    </location>
</feature>
<reference evidence="3" key="1">
    <citation type="journal article" date="2017" name="Genome Biol.">
        <title>Comparative genomics reveals high biological diversity and specific adaptations in the industrially and medically important fungal genus Aspergillus.</title>
        <authorList>
            <person name="de Vries R.P."/>
            <person name="Riley R."/>
            <person name="Wiebenga A."/>
            <person name="Aguilar-Osorio G."/>
            <person name="Amillis S."/>
            <person name="Uchima C.A."/>
            <person name="Anderluh G."/>
            <person name="Asadollahi M."/>
            <person name="Askin M."/>
            <person name="Barry K."/>
            <person name="Battaglia E."/>
            <person name="Bayram O."/>
            <person name="Benocci T."/>
            <person name="Braus-Stromeyer S.A."/>
            <person name="Caldana C."/>
            <person name="Canovas D."/>
            <person name="Cerqueira G.C."/>
            <person name="Chen F."/>
            <person name="Chen W."/>
            <person name="Choi C."/>
            <person name="Clum A."/>
            <person name="Dos Santos R.A."/>
            <person name="Damasio A.R."/>
            <person name="Diallinas G."/>
            <person name="Emri T."/>
            <person name="Fekete E."/>
            <person name="Flipphi M."/>
            <person name="Freyberg S."/>
            <person name="Gallo A."/>
            <person name="Gournas C."/>
            <person name="Habgood R."/>
            <person name="Hainaut M."/>
            <person name="Harispe M.L."/>
            <person name="Henrissat B."/>
            <person name="Hilden K.S."/>
            <person name="Hope R."/>
            <person name="Hossain A."/>
            <person name="Karabika E."/>
            <person name="Karaffa L."/>
            <person name="Karanyi Z."/>
            <person name="Krasevec N."/>
            <person name="Kuo A."/>
            <person name="Kusch H."/>
            <person name="LaButti K."/>
            <person name="Lagendijk E.L."/>
            <person name="Lapidus A."/>
            <person name="Levasseur A."/>
            <person name="Lindquist E."/>
            <person name="Lipzen A."/>
            <person name="Logrieco A.F."/>
            <person name="MacCabe A."/>
            <person name="Maekelae M.R."/>
            <person name="Malavazi I."/>
            <person name="Melin P."/>
            <person name="Meyer V."/>
            <person name="Mielnichuk N."/>
            <person name="Miskei M."/>
            <person name="Molnar A.P."/>
            <person name="Mule G."/>
            <person name="Ngan C.Y."/>
            <person name="Orejas M."/>
            <person name="Orosz E."/>
            <person name="Ouedraogo J.P."/>
            <person name="Overkamp K.M."/>
            <person name="Park H.-S."/>
            <person name="Perrone G."/>
            <person name="Piumi F."/>
            <person name="Punt P.J."/>
            <person name="Ram A.F."/>
            <person name="Ramon A."/>
            <person name="Rauscher S."/>
            <person name="Record E."/>
            <person name="Riano-Pachon D.M."/>
            <person name="Robert V."/>
            <person name="Roehrig J."/>
            <person name="Ruller R."/>
            <person name="Salamov A."/>
            <person name="Salih N.S."/>
            <person name="Samson R.A."/>
            <person name="Sandor E."/>
            <person name="Sanguinetti M."/>
            <person name="Schuetze T."/>
            <person name="Sepcic K."/>
            <person name="Shelest E."/>
            <person name="Sherlock G."/>
            <person name="Sophianopoulou V."/>
            <person name="Squina F.M."/>
            <person name="Sun H."/>
            <person name="Susca A."/>
            <person name="Todd R.B."/>
            <person name="Tsang A."/>
            <person name="Unkles S.E."/>
            <person name="van de Wiele N."/>
            <person name="van Rossen-Uffink D."/>
            <person name="Oliveira J.V."/>
            <person name="Vesth T.C."/>
            <person name="Visser J."/>
            <person name="Yu J.-H."/>
            <person name="Zhou M."/>
            <person name="Andersen M.R."/>
            <person name="Archer D.B."/>
            <person name="Baker S.E."/>
            <person name="Benoit I."/>
            <person name="Brakhage A.A."/>
            <person name="Braus G.H."/>
            <person name="Fischer R."/>
            <person name="Frisvad J.C."/>
            <person name="Goldman G.H."/>
            <person name="Houbraken J."/>
            <person name="Oakley B."/>
            <person name="Pocsi I."/>
            <person name="Scazzocchio C."/>
            <person name="Seiboth B."/>
            <person name="vanKuyk P.A."/>
            <person name="Wortman J."/>
            <person name="Dyer P.S."/>
            <person name="Grigoriev I.V."/>
        </authorList>
    </citation>
    <scope>NUCLEOTIDE SEQUENCE [LARGE SCALE GENOMIC DNA]</scope>
    <source>
        <strain evidence="3">CBS 593.65</strain>
    </source>
</reference>
<dbReference type="AlphaFoldDB" id="A0A1L9TXI1"/>
<evidence type="ECO:0000313" key="2">
    <source>
        <dbReference type="EMBL" id="OJJ64092.1"/>
    </source>
</evidence>
<dbReference type="RefSeq" id="XP_040707898.1">
    <property type="nucleotide sequence ID" value="XM_040841084.1"/>
</dbReference>
<dbReference type="GeneID" id="63757157"/>
<keyword evidence="3" id="KW-1185">Reference proteome</keyword>
<proteinExistence type="predicted"/>
<feature type="compositionally biased region" description="Basic and acidic residues" evidence="1">
    <location>
        <begin position="384"/>
        <end position="405"/>
    </location>
</feature>
<evidence type="ECO:0000256" key="1">
    <source>
        <dbReference type="SAM" id="MobiDB-lite"/>
    </source>
</evidence>
<protein>
    <submittedName>
        <fullName evidence="2">Uncharacterized protein</fullName>
    </submittedName>
</protein>
<dbReference type="OrthoDB" id="1923159at2759"/>
<evidence type="ECO:0000313" key="3">
    <source>
        <dbReference type="Proteomes" id="UP000184356"/>
    </source>
</evidence>
<feature type="non-terminal residue" evidence="2">
    <location>
        <position position="1"/>
    </location>
</feature>
<feature type="compositionally biased region" description="Basic and acidic residues" evidence="1">
    <location>
        <begin position="104"/>
        <end position="115"/>
    </location>
</feature>
<feature type="region of interest" description="Disordered" evidence="1">
    <location>
        <begin position="1"/>
        <end position="426"/>
    </location>
</feature>
<sequence>LLVDEEFPPLGATSKDKHSVDSFGSFMRSQLMSDSQPLGRSGTPSLPPGLPLPQGHTVSALFQDHFKPSSPGSSVSGPPPGLEPASPSVAAVSRTSEDDAMGVKSKEVPEGESSSKRPKNAAEISLGSPVAKAAARVRSQPKEEPVTGEDKTTRPKLNEIKASTFSSIKAKPTKLDLSFNTQGPEQPSKAEPPYHIPSAHAAPASTVNSRPNTPLTAASRVSESPAPRQPRVLRVVDTPKAETPPPMSATQSIASLSIGGKARSRRPSVSSQSRSDTPGDLGSEADLYASTSASRANSPPASSRIGSAPVRAVTKSQMKKERKQKAKEAEAKKQETTSVTEEPVQAPIVGRKRKTKKAPAESNNSPSENTTSTTKPAPPASNEGNEKPEPAKKPKAAEVAPKEPKPTTPDVKPPAEQKQPEAWRTRNTVEQLLKDAESSGASLKELFSERTSPLQVLLSQLHKSGTLDLNSHPLFNPSNLSQRSDMKCVSNDYDDLKQPIELTEQHRKALLRGEPVRMGTESTSLKNRCLISPRGCILHHLSPEEEERYLALEKSISWDIDTFQEYPAIPITEPDATNRGGGLDALFATPENFNVCWVDETSAGVSASSPTSGQSPTEGPVSFIPPNVLSAMEADSTRTHNWAIDNTAELMNATATSVRSFAAATAKHMLGAAGVVMGNLPDLDDVVGMTDEELRSFAVKSQKELETSRKDLDAIDKKLGALVKRNKKLAQQALAT</sequence>
<feature type="compositionally biased region" description="Polar residues" evidence="1">
    <location>
        <begin position="27"/>
        <end position="36"/>
    </location>
</feature>
<feature type="compositionally biased region" description="Basic and acidic residues" evidence="1">
    <location>
        <begin position="140"/>
        <end position="159"/>
    </location>
</feature>
<dbReference type="EMBL" id="KV878582">
    <property type="protein sequence ID" value="OJJ64092.1"/>
    <property type="molecule type" value="Genomic_DNA"/>
</dbReference>
<accession>A0A1L9TXI1</accession>
<dbReference type="STRING" id="1036612.A0A1L9TXI1"/>
<organism evidence="2 3">
    <name type="scientific">Aspergillus sydowii CBS 593.65</name>
    <dbReference type="NCBI Taxonomy" id="1036612"/>
    <lineage>
        <taxon>Eukaryota</taxon>
        <taxon>Fungi</taxon>
        <taxon>Dikarya</taxon>
        <taxon>Ascomycota</taxon>
        <taxon>Pezizomycotina</taxon>
        <taxon>Eurotiomycetes</taxon>
        <taxon>Eurotiomycetidae</taxon>
        <taxon>Eurotiales</taxon>
        <taxon>Aspergillaceae</taxon>
        <taxon>Aspergillus</taxon>
        <taxon>Aspergillus subgen. Nidulantes</taxon>
    </lineage>
</organism>
<gene>
    <name evidence="2" type="ORF">ASPSYDRAFT_140858</name>
</gene>
<feature type="compositionally biased region" description="Low complexity" evidence="1">
    <location>
        <begin position="289"/>
        <end position="304"/>
    </location>
</feature>
<feature type="compositionally biased region" description="Low complexity" evidence="1">
    <location>
        <begin position="360"/>
        <end position="375"/>
    </location>
</feature>
<dbReference type="Proteomes" id="UP000184356">
    <property type="component" value="Unassembled WGS sequence"/>
</dbReference>
<dbReference type="VEuPathDB" id="FungiDB:ASPSYDRAFT_140858"/>